<dbReference type="GO" id="GO:0052856">
    <property type="term" value="F:NAD(P)HX epimerase activity"/>
    <property type="evidence" value="ECO:0007669"/>
    <property type="project" value="UniProtKB-EC"/>
</dbReference>
<dbReference type="PROSITE" id="PS51385">
    <property type="entry name" value="YJEF_N"/>
    <property type="match status" value="1"/>
</dbReference>
<dbReference type="PROSITE" id="PS50206">
    <property type="entry name" value="RHODANESE_3"/>
    <property type="match status" value="1"/>
</dbReference>
<comment type="caution">
    <text evidence="3">The sequence shown here is derived from an EMBL/GenBank/DDBJ whole genome shotgun (WGS) entry which is preliminary data.</text>
</comment>
<reference evidence="3 4" key="1">
    <citation type="submission" date="2020-03" db="EMBL/GenBank/DDBJ databases">
        <title>Metabolic flexibility allows generalist bacteria to become dominant in a frequently disturbed ecosystem.</title>
        <authorList>
            <person name="Chen Y.-J."/>
            <person name="Leung P.M."/>
            <person name="Bay S.K."/>
            <person name="Hugenholtz P."/>
            <person name="Kessler A.J."/>
            <person name="Shelley G."/>
            <person name="Waite D.W."/>
            <person name="Cook P.L."/>
            <person name="Greening C."/>
        </authorList>
    </citation>
    <scope>NUCLEOTIDE SEQUENCE [LARGE SCALE GENOMIC DNA]</scope>
    <source>
        <strain evidence="3">SS_bin_28</strain>
    </source>
</reference>
<feature type="non-terminal residue" evidence="3">
    <location>
        <position position="239"/>
    </location>
</feature>
<dbReference type="Proteomes" id="UP000547674">
    <property type="component" value="Unassembled WGS sequence"/>
</dbReference>
<gene>
    <name evidence="3" type="ORF">HKN21_02430</name>
</gene>
<dbReference type="NCBIfam" id="TIGR00197">
    <property type="entry name" value="yjeF_nterm"/>
    <property type="match status" value="1"/>
</dbReference>
<dbReference type="AlphaFoldDB" id="A0A7Y2E8Z6"/>
<dbReference type="HAMAP" id="MF_01966">
    <property type="entry name" value="NADHX_epimerase"/>
    <property type="match status" value="1"/>
</dbReference>
<dbReference type="Gene3D" id="3.40.50.10260">
    <property type="entry name" value="YjeF N-terminal domain"/>
    <property type="match status" value="1"/>
</dbReference>
<dbReference type="EC" id="5.1.99.6" evidence="3"/>
<accession>A0A7Y2E8Z6</accession>
<name>A0A7Y2E8Z6_UNCEI</name>
<sequence length="239" mass="24912">MIPVLTASLMRELDRRAIEDHGIPAEELMDRAGEAVANAILEDLEIGEHQTVIVLCGKGNNGGDGFVAARYLKEAGMQATCFLIGAEPANLTGEAATAYRKWEEADGETRVIQESEAWIATAPDVAEAAVLVDSLLGTGASGAPSDLFKEVIEDVNDADGVVLAVDMPTGVNANDGSTPGVSVHADLTVAMGYPKRGHLFHPGRMLSGPVIVADIGIPVDGIEELSKPVVAMADTDAIL</sequence>
<evidence type="ECO:0000259" key="1">
    <source>
        <dbReference type="PROSITE" id="PS50206"/>
    </source>
</evidence>
<dbReference type="InterPro" id="IPR036652">
    <property type="entry name" value="YjeF_N_dom_sf"/>
</dbReference>
<dbReference type="InterPro" id="IPR001763">
    <property type="entry name" value="Rhodanese-like_dom"/>
</dbReference>
<evidence type="ECO:0000313" key="4">
    <source>
        <dbReference type="Proteomes" id="UP000547674"/>
    </source>
</evidence>
<dbReference type="EMBL" id="JABDJR010000084">
    <property type="protein sequence ID" value="NNF05595.1"/>
    <property type="molecule type" value="Genomic_DNA"/>
</dbReference>
<keyword evidence="3" id="KW-0413">Isomerase</keyword>
<dbReference type="InterPro" id="IPR004443">
    <property type="entry name" value="YjeF_N_dom"/>
</dbReference>
<feature type="domain" description="YjeF N-terminal" evidence="2">
    <location>
        <begin position="10"/>
        <end position="223"/>
    </location>
</feature>
<proteinExistence type="inferred from homology"/>
<evidence type="ECO:0000259" key="2">
    <source>
        <dbReference type="PROSITE" id="PS51385"/>
    </source>
</evidence>
<dbReference type="SUPFAM" id="SSF64153">
    <property type="entry name" value="YjeF N-terminal domain-like"/>
    <property type="match status" value="1"/>
</dbReference>
<dbReference type="Pfam" id="PF03853">
    <property type="entry name" value="YjeF_N"/>
    <property type="match status" value="1"/>
</dbReference>
<organism evidence="3 4">
    <name type="scientific">Eiseniibacteriota bacterium</name>
    <dbReference type="NCBI Taxonomy" id="2212470"/>
    <lineage>
        <taxon>Bacteria</taxon>
        <taxon>Candidatus Eiseniibacteriota</taxon>
    </lineage>
</organism>
<evidence type="ECO:0000313" key="3">
    <source>
        <dbReference type="EMBL" id="NNF05595.1"/>
    </source>
</evidence>
<feature type="domain" description="Rhodanese" evidence="1">
    <location>
        <begin position="23"/>
        <end position="104"/>
    </location>
</feature>
<protein>
    <submittedName>
        <fullName evidence="3">NAD(P)H-hydrate epimerase</fullName>
        <ecNumber evidence="3">5.1.99.6</ecNumber>
    </submittedName>
</protein>